<reference evidence="2" key="1">
    <citation type="journal article" date="2014" name="Int. J. Syst. Evol. Microbiol.">
        <title>Complete genome sequence of Corynebacterium casei LMG S-19264T (=DSM 44701T), isolated from a smear-ripened cheese.</title>
        <authorList>
            <consortium name="US DOE Joint Genome Institute (JGI-PGF)"/>
            <person name="Walter F."/>
            <person name="Albersmeier A."/>
            <person name="Kalinowski J."/>
            <person name="Ruckert C."/>
        </authorList>
    </citation>
    <scope>NUCLEOTIDE SEQUENCE</scope>
    <source>
        <strain evidence="2">CGMCC 4.5737</strain>
    </source>
</reference>
<dbReference type="InterPro" id="IPR043917">
    <property type="entry name" value="DUF5753"/>
</dbReference>
<keyword evidence="3" id="KW-1185">Reference proteome</keyword>
<gene>
    <name evidence="2" type="ORF">GCM10012275_16110</name>
</gene>
<name>A0A8J3CC46_9PSEU</name>
<dbReference type="AlphaFoldDB" id="A0A8J3CC46"/>
<feature type="domain" description="HTH cro/C1-type" evidence="1">
    <location>
        <begin position="18"/>
        <end position="73"/>
    </location>
</feature>
<dbReference type="Pfam" id="PF19054">
    <property type="entry name" value="DUF5753"/>
    <property type="match status" value="1"/>
</dbReference>
<comment type="caution">
    <text evidence="2">The sequence shown here is derived from an EMBL/GenBank/DDBJ whole genome shotgun (WGS) entry which is preliminary data.</text>
</comment>
<dbReference type="Gene3D" id="1.10.260.40">
    <property type="entry name" value="lambda repressor-like DNA-binding domains"/>
    <property type="match status" value="1"/>
</dbReference>
<dbReference type="InterPro" id="IPR010982">
    <property type="entry name" value="Lambda_DNA-bd_dom_sf"/>
</dbReference>
<dbReference type="CDD" id="cd00093">
    <property type="entry name" value="HTH_XRE"/>
    <property type="match status" value="1"/>
</dbReference>
<proteinExistence type="predicted"/>
<dbReference type="SUPFAM" id="SSF47413">
    <property type="entry name" value="lambda repressor-like DNA-binding domains"/>
    <property type="match status" value="1"/>
</dbReference>
<dbReference type="GO" id="GO:0003677">
    <property type="term" value="F:DNA binding"/>
    <property type="evidence" value="ECO:0007669"/>
    <property type="project" value="InterPro"/>
</dbReference>
<protein>
    <submittedName>
        <fullName evidence="2">Transcriptional regulator</fullName>
    </submittedName>
</protein>
<evidence type="ECO:0000313" key="3">
    <source>
        <dbReference type="Proteomes" id="UP000637578"/>
    </source>
</evidence>
<sequence length="290" mass="32302">MEQVTSPTVARKQLAAELRAWRKRADLKLVEVAARVPWTSKAMLSRIETGQRPADVHEVRDLLNLYGVDGEARDRLLHLSELARERGWWQQPGNALPSDFRNYVGYEAEACEILWYEPLLLPALLQTEPYARALIENGDDDVRGSELARRVRARMKRTRLLTQEDPISLRVVVDGSVIRRPIGGPAVLRHQLSQLLTLVDRPNVTFQVIPSTIGAHPGTAGWFCVLRFADPEAADMAYTDGRAGNLYMVDPKVVHACTLAFERLSTIALNPSDSVALVKGVIDELPEGAP</sequence>
<dbReference type="Proteomes" id="UP000637578">
    <property type="component" value="Unassembled WGS sequence"/>
</dbReference>
<dbReference type="SMART" id="SM00530">
    <property type="entry name" value="HTH_XRE"/>
    <property type="match status" value="1"/>
</dbReference>
<reference evidence="2" key="2">
    <citation type="submission" date="2020-09" db="EMBL/GenBank/DDBJ databases">
        <authorList>
            <person name="Sun Q."/>
            <person name="Zhou Y."/>
        </authorList>
    </citation>
    <scope>NUCLEOTIDE SEQUENCE</scope>
    <source>
        <strain evidence="2">CGMCC 4.5737</strain>
    </source>
</reference>
<evidence type="ECO:0000313" key="2">
    <source>
        <dbReference type="EMBL" id="GGM45879.1"/>
    </source>
</evidence>
<evidence type="ECO:0000259" key="1">
    <source>
        <dbReference type="PROSITE" id="PS50943"/>
    </source>
</evidence>
<dbReference type="EMBL" id="BMMK01000005">
    <property type="protein sequence ID" value="GGM45879.1"/>
    <property type="molecule type" value="Genomic_DNA"/>
</dbReference>
<dbReference type="InterPro" id="IPR001387">
    <property type="entry name" value="Cro/C1-type_HTH"/>
</dbReference>
<organism evidence="2 3">
    <name type="scientific">Longimycelium tulufanense</name>
    <dbReference type="NCBI Taxonomy" id="907463"/>
    <lineage>
        <taxon>Bacteria</taxon>
        <taxon>Bacillati</taxon>
        <taxon>Actinomycetota</taxon>
        <taxon>Actinomycetes</taxon>
        <taxon>Pseudonocardiales</taxon>
        <taxon>Pseudonocardiaceae</taxon>
        <taxon>Longimycelium</taxon>
    </lineage>
</organism>
<dbReference type="Pfam" id="PF13560">
    <property type="entry name" value="HTH_31"/>
    <property type="match status" value="1"/>
</dbReference>
<dbReference type="PROSITE" id="PS50943">
    <property type="entry name" value="HTH_CROC1"/>
    <property type="match status" value="1"/>
</dbReference>
<dbReference type="RefSeq" id="WP_189055491.1">
    <property type="nucleotide sequence ID" value="NZ_BMMK01000005.1"/>
</dbReference>
<accession>A0A8J3CC46</accession>